<comment type="caution">
    <text evidence="2">The sequence shown here is derived from an EMBL/GenBank/DDBJ whole genome shotgun (WGS) entry which is preliminary data.</text>
</comment>
<dbReference type="AlphaFoldDB" id="A0A6M0CMK7"/>
<feature type="transmembrane region" description="Helical" evidence="1">
    <location>
        <begin position="533"/>
        <end position="555"/>
    </location>
</feature>
<feature type="transmembrane region" description="Helical" evidence="1">
    <location>
        <begin position="444"/>
        <end position="462"/>
    </location>
</feature>
<dbReference type="PANTHER" id="PTHR38454">
    <property type="entry name" value="INTEGRAL MEMBRANE PROTEIN-RELATED"/>
    <property type="match status" value="1"/>
</dbReference>
<feature type="transmembrane region" description="Helical" evidence="1">
    <location>
        <begin position="100"/>
        <end position="117"/>
    </location>
</feature>
<feature type="transmembrane region" description="Helical" evidence="1">
    <location>
        <begin position="12"/>
        <end position="30"/>
    </location>
</feature>
<keyword evidence="3" id="KW-1185">Reference proteome</keyword>
<feature type="transmembrane region" description="Helical" evidence="1">
    <location>
        <begin position="124"/>
        <end position="141"/>
    </location>
</feature>
<keyword evidence="1" id="KW-0472">Membrane</keyword>
<reference evidence="2 3" key="1">
    <citation type="submission" date="2020-01" db="EMBL/GenBank/DDBJ databases">
        <title>Spongiivirga citrea KCTC 32990T.</title>
        <authorList>
            <person name="Wang G."/>
        </authorList>
    </citation>
    <scope>NUCLEOTIDE SEQUENCE [LARGE SCALE GENOMIC DNA]</scope>
    <source>
        <strain evidence="2 3">KCTC 32990</strain>
    </source>
</reference>
<dbReference type="Proteomes" id="UP000474296">
    <property type="component" value="Unassembled WGS sequence"/>
</dbReference>
<sequence length="810" mass="91061">MIQHLKKLLPHLLVLIGFIAIALAYFRPVLQGKQMYQSDIVWSKGMSQKQLDYREDYPGEELYWTDSAFGGMPTYQLGARYPHDYIKAVDRLIRFLPRPADYLFVYFFSCYILLLVLKIDWRLAILGALAFGFSTYLLVILEAGHNAKAHAIGYMPLVLAGILLAFRKKYLWGGILTAVGMGLQIHANHYQMTYYLLLLVLVLGAVFLIDAFKKKELPHFFKTVGVLSAAVVISLLMNATPLMATKQYADTSTRGKSELTIAEDGSKKEVTDGLDKDYILEYNYGIFESLNLFASRLMGGASYEVLDKTSETYDFWLKQAGAPRSQATELAAQTPTYWGEQPGTSGPAYVGAVMLFLFVLGLFLVKGRLKWWLLFGALLSLLLSYGKNMAFLSYFFIDYFPLYNKFRAVTSIQVILELCVPVLGALGLARLFNKEIDISKKTKSLIYAVGITAGAAILLLLFKGSLSFETDNDAYFVQRFGKDFAQQLGGDFINALSADRKAMYSSDVLRSLILVLLSGGVLWLFLKEKLQSNIAIIALGGLILFDLVGVDMRYVNEENFVSARQVNKPFSATAADQEILKDDSHYRVFDVTDGASRASYFHNSLWGYHAAKPGRYQELFDFYISKQNTQVINMLNVKYIIGGEDQVMQNEQAYGNVWFINNIIWVDTADEEMQLLDSTNLKTNAIVNKKSLIGGSTFNPTAEDRIELTKYKPDHLTYKASTTSRQFAVFSEMYYEDGWNVYVDGKLIPHVKVNYVLRGCEIPKGEHTIEFKFEPQVVKTGSTIALAGSLIFLLIVAGGLYIEFKKGKLA</sequence>
<keyword evidence="1" id="KW-1133">Transmembrane helix</keyword>
<gene>
    <name evidence="2" type="ORF">GWK10_05710</name>
</gene>
<organism evidence="2 3">
    <name type="scientific">Spongiivirga citrea</name>
    <dbReference type="NCBI Taxonomy" id="1481457"/>
    <lineage>
        <taxon>Bacteria</taxon>
        <taxon>Pseudomonadati</taxon>
        <taxon>Bacteroidota</taxon>
        <taxon>Flavobacteriia</taxon>
        <taxon>Flavobacteriales</taxon>
        <taxon>Flavobacteriaceae</taxon>
        <taxon>Spongiivirga</taxon>
    </lineage>
</organism>
<dbReference type="Pfam" id="PF09586">
    <property type="entry name" value="YfhO"/>
    <property type="match status" value="1"/>
</dbReference>
<dbReference type="RefSeq" id="WP_164030105.1">
    <property type="nucleotide sequence ID" value="NZ_JAABOQ010000002.1"/>
</dbReference>
<dbReference type="PANTHER" id="PTHR38454:SF1">
    <property type="entry name" value="INTEGRAL MEMBRANE PROTEIN"/>
    <property type="match status" value="1"/>
</dbReference>
<evidence type="ECO:0000256" key="1">
    <source>
        <dbReference type="SAM" id="Phobius"/>
    </source>
</evidence>
<feature type="transmembrane region" description="Helical" evidence="1">
    <location>
        <begin position="147"/>
        <end position="165"/>
    </location>
</feature>
<evidence type="ECO:0000313" key="2">
    <source>
        <dbReference type="EMBL" id="NER16697.1"/>
    </source>
</evidence>
<feature type="transmembrane region" description="Helical" evidence="1">
    <location>
        <begin position="193"/>
        <end position="212"/>
    </location>
</feature>
<dbReference type="EMBL" id="JAABOQ010000002">
    <property type="protein sequence ID" value="NER16697.1"/>
    <property type="molecule type" value="Genomic_DNA"/>
</dbReference>
<accession>A0A6M0CMK7</accession>
<protein>
    <submittedName>
        <fullName evidence="2">YfhO family protein</fullName>
    </submittedName>
</protein>
<feature type="transmembrane region" description="Helical" evidence="1">
    <location>
        <begin position="409"/>
        <end position="432"/>
    </location>
</feature>
<feature type="transmembrane region" description="Helical" evidence="1">
    <location>
        <begin position="346"/>
        <end position="365"/>
    </location>
</feature>
<feature type="transmembrane region" description="Helical" evidence="1">
    <location>
        <begin position="508"/>
        <end position="526"/>
    </location>
</feature>
<feature type="transmembrane region" description="Helical" evidence="1">
    <location>
        <begin position="372"/>
        <end position="397"/>
    </location>
</feature>
<feature type="transmembrane region" description="Helical" evidence="1">
    <location>
        <begin position="784"/>
        <end position="804"/>
    </location>
</feature>
<dbReference type="InterPro" id="IPR018580">
    <property type="entry name" value="Uncharacterised_YfhO"/>
</dbReference>
<keyword evidence="1" id="KW-0812">Transmembrane</keyword>
<name>A0A6M0CMK7_9FLAO</name>
<feature type="transmembrane region" description="Helical" evidence="1">
    <location>
        <begin position="170"/>
        <end position="187"/>
    </location>
</feature>
<feature type="transmembrane region" description="Helical" evidence="1">
    <location>
        <begin position="224"/>
        <end position="244"/>
    </location>
</feature>
<proteinExistence type="predicted"/>
<evidence type="ECO:0000313" key="3">
    <source>
        <dbReference type="Proteomes" id="UP000474296"/>
    </source>
</evidence>